<feature type="domain" description="Phosphoribosyltransferase" evidence="3">
    <location>
        <begin position="67"/>
        <end position="182"/>
    </location>
</feature>
<name>A0A9K3IQE3_HELAN</name>
<comment type="pathway">
    <text evidence="1">Pyrimidine metabolism; CTP biosynthesis via salvage pathway; CTP from cytidine: step 1/3.</text>
</comment>
<keyword evidence="5" id="KW-1185">Reference proteome</keyword>
<dbReference type="InterPro" id="IPR006083">
    <property type="entry name" value="PRK/URK"/>
</dbReference>
<dbReference type="InterPro" id="IPR000836">
    <property type="entry name" value="PRTase_dom"/>
</dbReference>
<sequence>MVLDQYSKFVKPSFENFILPAKKYADIIIPRGGDNHVAIDLIVQLIRTKLGQHDLCKIYPNLYVIHSTFQIRGLHTLIRDAKTTKHDFVVEHGLGHLPFTEKQVTTPTGSVYTGVDFCKRLCGVSVIRRYLTNSHLRNVGKRIWTMHTRGESMENALRACCKGIKIGKIFIHREGGDNGQQLFKMKFTKLGSKPDLFPSNGENTRSVCHHFLWITHLLIPII</sequence>
<gene>
    <name evidence="4" type="ORF">HanXRQr2_Chr06g0238921</name>
</gene>
<keyword evidence="4" id="KW-0808">Transferase</keyword>
<dbReference type="GO" id="GO:0016301">
    <property type="term" value="F:kinase activity"/>
    <property type="evidence" value="ECO:0007669"/>
    <property type="project" value="InterPro"/>
</dbReference>
<dbReference type="Pfam" id="PF00485">
    <property type="entry name" value="PRK"/>
    <property type="match status" value="1"/>
</dbReference>
<dbReference type="EMBL" id="MNCJ02000321">
    <property type="protein sequence ID" value="KAF5800626.1"/>
    <property type="molecule type" value="Genomic_DNA"/>
</dbReference>
<proteinExistence type="predicted"/>
<organism evidence="4 5">
    <name type="scientific">Helianthus annuus</name>
    <name type="common">Common sunflower</name>
    <dbReference type="NCBI Taxonomy" id="4232"/>
    <lineage>
        <taxon>Eukaryota</taxon>
        <taxon>Viridiplantae</taxon>
        <taxon>Streptophyta</taxon>
        <taxon>Embryophyta</taxon>
        <taxon>Tracheophyta</taxon>
        <taxon>Spermatophyta</taxon>
        <taxon>Magnoliopsida</taxon>
        <taxon>eudicotyledons</taxon>
        <taxon>Gunneridae</taxon>
        <taxon>Pentapetalae</taxon>
        <taxon>asterids</taxon>
        <taxon>campanulids</taxon>
        <taxon>Asterales</taxon>
        <taxon>Asteraceae</taxon>
        <taxon>Asteroideae</taxon>
        <taxon>Heliantheae alliance</taxon>
        <taxon>Heliantheae</taxon>
        <taxon>Helianthus</taxon>
    </lineage>
</organism>
<dbReference type="Gramene" id="mRNA:HanXRQr2_Chr06g0238921">
    <property type="protein sequence ID" value="mRNA:HanXRQr2_Chr06g0238921"/>
    <property type="gene ID" value="HanXRQr2_Chr06g0238921"/>
</dbReference>
<evidence type="ECO:0000313" key="5">
    <source>
        <dbReference type="Proteomes" id="UP000215914"/>
    </source>
</evidence>
<reference evidence="4" key="1">
    <citation type="journal article" date="2017" name="Nature">
        <title>The sunflower genome provides insights into oil metabolism, flowering and Asterid evolution.</title>
        <authorList>
            <person name="Badouin H."/>
            <person name="Gouzy J."/>
            <person name="Grassa C.J."/>
            <person name="Murat F."/>
            <person name="Staton S.E."/>
            <person name="Cottret L."/>
            <person name="Lelandais-Briere C."/>
            <person name="Owens G.L."/>
            <person name="Carrere S."/>
            <person name="Mayjonade B."/>
            <person name="Legrand L."/>
            <person name="Gill N."/>
            <person name="Kane N.C."/>
            <person name="Bowers J.E."/>
            <person name="Hubner S."/>
            <person name="Bellec A."/>
            <person name="Berard A."/>
            <person name="Berges H."/>
            <person name="Blanchet N."/>
            <person name="Boniface M.C."/>
            <person name="Brunel D."/>
            <person name="Catrice O."/>
            <person name="Chaidir N."/>
            <person name="Claudel C."/>
            <person name="Donnadieu C."/>
            <person name="Faraut T."/>
            <person name="Fievet G."/>
            <person name="Helmstetter N."/>
            <person name="King M."/>
            <person name="Knapp S.J."/>
            <person name="Lai Z."/>
            <person name="Le Paslier M.C."/>
            <person name="Lippi Y."/>
            <person name="Lorenzon L."/>
            <person name="Mandel J.R."/>
            <person name="Marage G."/>
            <person name="Marchand G."/>
            <person name="Marquand E."/>
            <person name="Bret-Mestries E."/>
            <person name="Morien E."/>
            <person name="Nambeesan S."/>
            <person name="Nguyen T."/>
            <person name="Pegot-Espagnet P."/>
            <person name="Pouilly N."/>
            <person name="Raftis F."/>
            <person name="Sallet E."/>
            <person name="Schiex T."/>
            <person name="Thomas J."/>
            <person name="Vandecasteele C."/>
            <person name="Vares D."/>
            <person name="Vear F."/>
            <person name="Vautrin S."/>
            <person name="Crespi M."/>
            <person name="Mangin B."/>
            <person name="Burke J.M."/>
            <person name="Salse J."/>
            <person name="Munos S."/>
            <person name="Vincourt P."/>
            <person name="Rieseberg L.H."/>
            <person name="Langlade N.B."/>
        </authorList>
    </citation>
    <scope>NUCLEOTIDE SEQUENCE</scope>
    <source>
        <tissue evidence="4">Leaves</tissue>
    </source>
</reference>
<feature type="domain" description="Phosphoribulokinase/uridine kinase" evidence="2">
    <location>
        <begin position="2"/>
        <end position="38"/>
    </location>
</feature>
<dbReference type="Gene3D" id="3.40.50.300">
    <property type="entry name" value="P-loop containing nucleotide triphosphate hydrolases"/>
    <property type="match status" value="1"/>
</dbReference>
<dbReference type="InterPro" id="IPR027417">
    <property type="entry name" value="P-loop_NTPase"/>
</dbReference>
<evidence type="ECO:0000313" key="4">
    <source>
        <dbReference type="EMBL" id="KAF5800626.1"/>
    </source>
</evidence>
<dbReference type="SUPFAM" id="SSF52540">
    <property type="entry name" value="P-loop containing nucleoside triphosphate hydrolases"/>
    <property type="match status" value="1"/>
</dbReference>
<dbReference type="Gene3D" id="3.40.50.2020">
    <property type="match status" value="1"/>
</dbReference>
<dbReference type="Pfam" id="PF14681">
    <property type="entry name" value="UPRTase"/>
    <property type="match status" value="1"/>
</dbReference>
<evidence type="ECO:0000256" key="1">
    <source>
        <dbReference type="ARBA" id="ARBA00004784"/>
    </source>
</evidence>
<dbReference type="Proteomes" id="UP000215914">
    <property type="component" value="Unassembled WGS sequence"/>
</dbReference>
<protein>
    <submittedName>
        <fullName evidence="4">Transferase</fullName>
        <ecNumber evidence="4">2.-.-.-</ecNumber>
    </submittedName>
</protein>
<evidence type="ECO:0000259" key="3">
    <source>
        <dbReference type="Pfam" id="PF14681"/>
    </source>
</evidence>
<evidence type="ECO:0000259" key="2">
    <source>
        <dbReference type="Pfam" id="PF00485"/>
    </source>
</evidence>
<comment type="caution">
    <text evidence="4">The sequence shown here is derived from an EMBL/GenBank/DDBJ whole genome shotgun (WGS) entry which is preliminary data.</text>
</comment>
<dbReference type="InterPro" id="IPR029057">
    <property type="entry name" value="PRTase-like"/>
</dbReference>
<dbReference type="SUPFAM" id="SSF53271">
    <property type="entry name" value="PRTase-like"/>
    <property type="match status" value="1"/>
</dbReference>
<dbReference type="EC" id="2.-.-.-" evidence="4"/>
<dbReference type="AlphaFoldDB" id="A0A9K3IQE3"/>
<reference evidence="4" key="2">
    <citation type="submission" date="2020-06" db="EMBL/GenBank/DDBJ databases">
        <title>Helianthus annuus Genome sequencing and assembly Release 2.</title>
        <authorList>
            <person name="Gouzy J."/>
            <person name="Langlade N."/>
            <person name="Munos S."/>
        </authorList>
    </citation>
    <scope>NUCLEOTIDE SEQUENCE</scope>
    <source>
        <tissue evidence="4">Leaves</tissue>
    </source>
</reference>
<dbReference type="PANTHER" id="PTHR10285">
    <property type="entry name" value="URIDINE KINASE"/>
    <property type="match status" value="1"/>
</dbReference>
<accession>A0A9K3IQE3</accession>
<dbReference type="GO" id="GO:0005524">
    <property type="term" value="F:ATP binding"/>
    <property type="evidence" value="ECO:0007669"/>
    <property type="project" value="InterPro"/>
</dbReference>